<evidence type="ECO:0000313" key="2">
    <source>
        <dbReference type="EMBL" id="GMN61923.1"/>
    </source>
</evidence>
<sequence length="101" mass="11496">MPSAKGHLVKQRLGEAWDFERRTMSLKNYHILHLDPHQTAKRIPPPCGAKSRKSTATQRQRTEKHSPNIRALLSSTNLIHAYEAIMPYSTTIMENDEGDTS</sequence>
<keyword evidence="3" id="KW-1185">Reference proteome</keyword>
<evidence type="ECO:0000256" key="1">
    <source>
        <dbReference type="SAM" id="MobiDB-lite"/>
    </source>
</evidence>
<accession>A0AA88J0G1</accession>
<comment type="caution">
    <text evidence="2">The sequence shown here is derived from an EMBL/GenBank/DDBJ whole genome shotgun (WGS) entry which is preliminary data.</text>
</comment>
<dbReference type="AlphaFoldDB" id="A0AA88J0G1"/>
<organism evidence="2 3">
    <name type="scientific">Ficus carica</name>
    <name type="common">Common fig</name>
    <dbReference type="NCBI Taxonomy" id="3494"/>
    <lineage>
        <taxon>Eukaryota</taxon>
        <taxon>Viridiplantae</taxon>
        <taxon>Streptophyta</taxon>
        <taxon>Embryophyta</taxon>
        <taxon>Tracheophyta</taxon>
        <taxon>Spermatophyta</taxon>
        <taxon>Magnoliopsida</taxon>
        <taxon>eudicotyledons</taxon>
        <taxon>Gunneridae</taxon>
        <taxon>Pentapetalae</taxon>
        <taxon>rosids</taxon>
        <taxon>fabids</taxon>
        <taxon>Rosales</taxon>
        <taxon>Moraceae</taxon>
        <taxon>Ficeae</taxon>
        <taxon>Ficus</taxon>
    </lineage>
</organism>
<gene>
    <name evidence="2" type="ORF">TIFTF001_031008</name>
</gene>
<reference evidence="2" key="1">
    <citation type="submission" date="2023-07" db="EMBL/GenBank/DDBJ databases">
        <title>draft genome sequence of fig (Ficus carica).</title>
        <authorList>
            <person name="Takahashi T."/>
            <person name="Nishimura K."/>
        </authorList>
    </citation>
    <scope>NUCLEOTIDE SEQUENCE</scope>
</reference>
<dbReference type="Proteomes" id="UP001187192">
    <property type="component" value="Unassembled WGS sequence"/>
</dbReference>
<protein>
    <submittedName>
        <fullName evidence="2">Uncharacterized protein</fullName>
    </submittedName>
</protein>
<feature type="region of interest" description="Disordered" evidence="1">
    <location>
        <begin position="37"/>
        <end position="66"/>
    </location>
</feature>
<dbReference type="EMBL" id="BTGU01000119">
    <property type="protein sequence ID" value="GMN61923.1"/>
    <property type="molecule type" value="Genomic_DNA"/>
</dbReference>
<evidence type="ECO:0000313" key="3">
    <source>
        <dbReference type="Proteomes" id="UP001187192"/>
    </source>
</evidence>
<name>A0AA88J0G1_FICCA</name>
<proteinExistence type="predicted"/>